<reference evidence="1 2" key="1">
    <citation type="journal article" date="2017" name="BMC Genomics">
        <title>Whole-genome assembly of Babesia ovata and comparative genomics between closely related pathogens.</title>
        <authorList>
            <person name="Yamagishi J."/>
            <person name="Asada M."/>
            <person name="Hakimi H."/>
            <person name="Tanaka T.Q."/>
            <person name="Sugimoto C."/>
            <person name="Kawazu S."/>
        </authorList>
    </citation>
    <scope>NUCLEOTIDE SEQUENCE [LARGE SCALE GENOMIC DNA]</scope>
    <source>
        <strain evidence="1 2">Miyake</strain>
    </source>
</reference>
<comment type="caution">
    <text evidence="1">The sequence shown here is derived from an EMBL/GenBank/DDBJ whole genome shotgun (WGS) entry which is preliminary data.</text>
</comment>
<protein>
    <submittedName>
        <fullName evidence="1">Dynein heavy chain axonemal, putative</fullName>
    </submittedName>
</protein>
<evidence type="ECO:0000313" key="1">
    <source>
        <dbReference type="EMBL" id="GBE58524.1"/>
    </source>
</evidence>
<sequence length="198" mass="22073">MDADERFNILSATFDPESLVDDCENVPFDPSRDRFYLSLLSSVSDEKLRNTVLDLRDSRLAVGRLSHAPFLLPWSVQPSSEFAESASSGVCAAQPKIGTQLKASLQEFVSRAKGEAESVKRMLELRLTGYTSTRNACYKFLREACNSNREVVICLRPSGSVSAVRCRGSVVFFDRSSNMLLSNVKVDGDVCHPFMYIR</sequence>
<dbReference type="EMBL" id="BDSA01000001">
    <property type="protein sequence ID" value="GBE58524.1"/>
    <property type="molecule type" value="Genomic_DNA"/>
</dbReference>
<dbReference type="GeneID" id="39872294"/>
<keyword evidence="2" id="KW-1185">Reference proteome</keyword>
<dbReference type="Proteomes" id="UP000236319">
    <property type="component" value="Unassembled WGS sequence"/>
</dbReference>
<gene>
    <name evidence="1" type="ORF">BOVATA_000170</name>
</gene>
<organism evidence="1 2">
    <name type="scientific">Babesia ovata</name>
    <dbReference type="NCBI Taxonomy" id="189622"/>
    <lineage>
        <taxon>Eukaryota</taxon>
        <taxon>Sar</taxon>
        <taxon>Alveolata</taxon>
        <taxon>Apicomplexa</taxon>
        <taxon>Aconoidasida</taxon>
        <taxon>Piroplasmida</taxon>
        <taxon>Babesiidae</taxon>
        <taxon>Babesia</taxon>
    </lineage>
</organism>
<evidence type="ECO:0000313" key="2">
    <source>
        <dbReference type="Proteomes" id="UP000236319"/>
    </source>
</evidence>
<dbReference type="AlphaFoldDB" id="A0A2H6K6A3"/>
<dbReference type="RefSeq" id="XP_028864767.1">
    <property type="nucleotide sequence ID" value="XM_029008934.1"/>
</dbReference>
<name>A0A2H6K6A3_9APIC</name>
<accession>A0A2H6K6A3</accession>
<dbReference type="VEuPathDB" id="PiroplasmaDB:BOVATA_000170"/>
<dbReference type="OrthoDB" id="361463at2759"/>
<proteinExistence type="predicted"/>